<keyword evidence="1" id="KW-0812">Transmembrane</keyword>
<organism evidence="3 4">
    <name type="scientific">Ferrimonas marina</name>
    <dbReference type="NCBI Taxonomy" id="299255"/>
    <lineage>
        <taxon>Bacteria</taxon>
        <taxon>Pseudomonadati</taxon>
        <taxon>Pseudomonadota</taxon>
        <taxon>Gammaproteobacteria</taxon>
        <taxon>Alteromonadales</taxon>
        <taxon>Ferrimonadaceae</taxon>
        <taxon>Ferrimonas</taxon>
    </lineage>
</organism>
<evidence type="ECO:0000256" key="1">
    <source>
        <dbReference type="SAM" id="Phobius"/>
    </source>
</evidence>
<evidence type="ECO:0008006" key="5">
    <source>
        <dbReference type="Google" id="ProtNLM"/>
    </source>
</evidence>
<feature type="transmembrane region" description="Helical" evidence="1">
    <location>
        <begin position="31"/>
        <end position="52"/>
    </location>
</feature>
<dbReference type="EMBL" id="FQXG01000003">
    <property type="protein sequence ID" value="SHH55947.1"/>
    <property type="molecule type" value="Genomic_DNA"/>
</dbReference>
<feature type="signal peptide" evidence="2">
    <location>
        <begin position="1"/>
        <end position="19"/>
    </location>
</feature>
<accession>A0A1M5TYT7</accession>
<keyword evidence="1" id="KW-1133">Transmembrane helix</keyword>
<evidence type="ECO:0000256" key="2">
    <source>
        <dbReference type="SAM" id="SignalP"/>
    </source>
</evidence>
<evidence type="ECO:0000313" key="4">
    <source>
        <dbReference type="Proteomes" id="UP000184268"/>
    </source>
</evidence>
<feature type="chain" id="PRO_5009914068" description="PEP-CTERM protein-sorting domain-containing protein" evidence="2">
    <location>
        <begin position="20"/>
        <end position="59"/>
    </location>
</feature>
<dbReference type="RefSeq" id="WP_067655803.1">
    <property type="nucleotide sequence ID" value="NZ_FQXG01000003.1"/>
</dbReference>
<protein>
    <recommendedName>
        <fullName evidence="5">PEP-CTERM protein-sorting domain-containing protein</fullName>
    </recommendedName>
</protein>
<proteinExistence type="predicted"/>
<reference evidence="3 4" key="1">
    <citation type="submission" date="2016-11" db="EMBL/GenBank/DDBJ databases">
        <authorList>
            <person name="Jaros S."/>
            <person name="Januszkiewicz K."/>
            <person name="Wedrychowicz H."/>
        </authorList>
    </citation>
    <scope>NUCLEOTIDE SEQUENCE [LARGE SCALE GENOMIC DNA]</scope>
    <source>
        <strain evidence="3 4">DSM 16917</strain>
    </source>
</reference>
<dbReference type="Proteomes" id="UP000184268">
    <property type="component" value="Unassembled WGS sequence"/>
</dbReference>
<name>A0A1M5TYT7_9GAMM</name>
<dbReference type="STRING" id="299255.SAMN02745129_2336"/>
<gene>
    <name evidence="3" type="ORF">SAMN02745129_2336</name>
</gene>
<keyword evidence="4" id="KW-1185">Reference proteome</keyword>
<dbReference type="AlphaFoldDB" id="A0A1M5TYT7"/>
<evidence type="ECO:0000313" key="3">
    <source>
        <dbReference type="EMBL" id="SHH55947.1"/>
    </source>
</evidence>
<keyword evidence="1" id="KW-0472">Membrane</keyword>
<sequence length="59" mass="6162">MLQSVFFSVLFLGTAAAGAVAVQSDTLATHAVPDQLLAITLSGLVVLGINLYKRQTSDQ</sequence>
<keyword evidence="2" id="KW-0732">Signal</keyword>